<feature type="region of interest" description="Disordered" evidence="1">
    <location>
        <begin position="177"/>
        <end position="245"/>
    </location>
</feature>
<evidence type="ECO:0000256" key="1">
    <source>
        <dbReference type="SAM" id="MobiDB-lite"/>
    </source>
</evidence>
<dbReference type="EMBL" id="CP018911">
    <property type="protein sequence ID" value="AZU03261.1"/>
    <property type="molecule type" value="Genomic_DNA"/>
</dbReference>
<feature type="compositionally biased region" description="Acidic residues" evidence="1">
    <location>
        <begin position="184"/>
        <end position="195"/>
    </location>
</feature>
<dbReference type="GO" id="GO:0009055">
    <property type="term" value="F:electron transfer activity"/>
    <property type="evidence" value="ECO:0007669"/>
    <property type="project" value="InterPro"/>
</dbReference>
<evidence type="ECO:0000313" key="2">
    <source>
        <dbReference type="EMBL" id="AZU03261.1"/>
    </source>
</evidence>
<dbReference type="Gene3D" id="1.10.760.10">
    <property type="entry name" value="Cytochrome c-like domain"/>
    <property type="match status" value="1"/>
</dbReference>
<dbReference type="PRINTS" id="PR00604">
    <property type="entry name" value="CYTCHRMECIAB"/>
</dbReference>
<dbReference type="PANTHER" id="PTHR11961">
    <property type="entry name" value="CYTOCHROME C"/>
    <property type="match status" value="1"/>
</dbReference>
<evidence type="ECO:0000313" key="3">
    <source>
        <dbReference type="Proteomes" id="UP000286954"/>
    </source>
</evidence>
<dbReference type="RefSeq" id="WP_127565667.1">
    <property type="nucleotide sequence ID" value="NZ_BMFB01000002.1"/>
</dbReference>
<keyword evidence="3" id="KW-1185">Reference proteome</keyword>
<dbReference type="SUPFAM" id="SSF46626">
    <property type="entry name" value="Cytochrome c"/>
    <property type="match status" value="1"/>
</dbReference>
<organism evidence="2 3">
    <name type="scientific">Glycocaulis alkaliphilus</name>
    <dbReference type="NCBI Taxonomy" id="1434191"/>
    <lineage>
        <taxon>Bacteria</taxon>
        <taxon>Pseudomonadati</taxon>
        <taxon>Pseudomonadota</taxon>
        <taxon>Alphaproteobacteria</taxon>
        <taxon>Maricaulales</taxon>
        <taxon>Maricaulaceae</taxon>
        <taxon>Glycocaulis</taxon>
    </lineage>
</organism>
<dbReference type="InterPro" id="IPR036909">
    <property type="entry name" value="Cyt_c-like_dom_sf"/>
</dbReference>
<dbReference type="GO" id="GO:0020037">
    <property type="term" value="F:heme binding"/>
    <property type="evidence" value="ECO:0007669"/>
    <property type="project" value="InterPro"/>
</dbReference>
<proteinExistence type="predicted"/>
<dbReference type="AlphaFoldDB" id="A0A3T0E794"/>
<dbReference type="KEGG" id="gak:X907_0717"/>
<dbReference type="OrthoDB" id="9805828at2"/>
<name>A0A3T0E794_9PROT</name>
<dbReference type="InterPro" id="IPR002327">
    <property type="entry name" value="Cyt_c_1A/1B"/>
</dbReference>
<dbReference type="PROSITE" id="PS51007">
    <property type="entry name" value="CYTC"/>
    <property type="match status" value="1"/>
</dbReference>
<reference evidence="2 3" key="1">
    <citation type="submission" date="2016-12" db="EMBL/GenBank/DDBJ databases">
        <title>The genome of dimorphic prosthecate Glycocaulis alkaliphilus 6b-8t, isolated from crude oil dictates its adaptability in petroleum environments.</title>
        <authorList>
            <person name="Wu X.-L."/>
            <person name="Geng S."/>
        </authorList>
    </citation>
    <scope>NUCLEOTIDE SEQUENCE [LARGE SCALE GENOMIC DNA]</scope>
    <source>
        <strain evidence="2 3">6B-8</strain>
    </source>
</reference>
<protein>
    <submittedName>
        <fullName evidence="2">Cytochrome c, class I</fullName>
    </submittedName>
</protein>
<accession>A0A3T0E794</accession>
<dbReference type="Proteomes" id="UP000286954">
    <property type="component" value="Chromosome"/>
</dbReference>
<sequence>MGDLFWNKVAGAVLAILLVVMGLREIGDIAFTARAPETLGFPVDPALLEGPAGAEEEVSGPVDFGSLLATASVDAGERVARRCVACHTFEQGGANGTGPNMWGVLGRAVASVSSFNYSSAMRDYGADGTQWLYQNMYEYLEAPRRYVPGTSMAFAGLRSQEDRINLIAYMHSMGSSGLPFPEPLPEEPAIEEEGETPQVAATETAGAPDTATEAGDDMGELAQPAQDLPDAEPADDAAERPEGEE</sequence>
<dbReference type="InterPro" id="IPR009056">
    <property type="entry name" value="Cyt_c-like_dom"/>
</dbReference>
<gene>
    <name evidence="2" type="ORF">X907_0717</name>
</gene>